<gene>
    <name evidence="1" type="ORF">SDC9_156925</name>
</gene>
<comment type="caution">
    <text evidence="1">The sequence shown here is derived from an EMBL/GenBank/DDBJ whole genome shotgun (WGS) entry which is preliminary data.</text>
</comment>
<protein>
    <submittedName>
        <fullName evidence="1">Uncharacterized protein</fullName>
    </submittedName>
</protein>
<name>A0A645FAQ0_9ZZZZ</name>
<sequence length="100" mass="11939">MLFLHQIVRFIQNDRLDVVQFQFFLVGQFQQSSRCSDHDFRFFLQLVDLTADVRAADDHLRAQVLQGTPLRQNVAYLVSQLLRRHKHQQLQLFIGIRFLQ</sequence>
<evidence type="ECO:0000313" key="1">
    <source>
        <dbReference type="EMBL" id="MPN09634.1"/>
    </source>
</evidence>
<reference evidence="1" key="1">
    <citation type="submission" date="2019-08" db="EMBL/GenBank/DDBJ databases">
        <authorList>
            <person name="Kucharzyk K."/>
            <person name="Murdoch R.W."/>
            <person name="Higgins S."/>
            <person name="Loffler F."/>
        </authorList>
    </citation>
    <scope>NUCLEOTIDE SEQUENCE</scope>
</reference>
<proteinExistence type="predicted"/>
<accession>A0A645FAQ0</accession>
<dbReference type="EMBL" id="VSSQ01055755">
    <property type="protein sequence ID" value="MPN09634.1"/>
    <property type="molecule type" value="Genomic_DNA"/>
</dbReference>
<dbReference type="AntiFam" id="ANF00149">
    <property type="entry name" value="Shadow ORF (opposite cshA)"/>
</dbReference>
<organism evidence="1">
    <name type="scientific">bioreactor metagenome</name>
    <dbReference type="NCBI Taxonomy" id="1076179"/>
    <lineage>
        <taxon>unclassified sequences</taxon>
        <taxon>metagenomes</taxon>
        <taxon>ecological metagenomes</taxon>
    </lineage>
</organism>
<dbReference type="AlphaFoldDB" id="A0A645FAQ0"/>